<dbReference type="InterPro" id="IPR000821">
    <property type="entry name" value="Ala_racemase"/>
</dbReference>
<dbReference type="NCBIfam" id="TIGR00492">
    <property type="entry name" value="alr"/>
    <property type="match status" value="1"/>
</dbReference>
<evidence type="ECO:0000256" key="1">
    <source>
        <dbReference type="ARBA" id="ARBA00001933"/>
    </source>
</evidence>
<dbReference type="CDD" id="cd00430">
    <property type="entry name" value="PLPDE_III_AR"/>
    <property type="match status" value="1"/>
</dbReference>
<dbReference type="SMART" id="SM01005">
    <property type="entry name" value="Ala_racemase_C"/>
    <property type="match status" value="1"/>
</dbReference>
<evidence type="ECO:0000256" key="2">
    <source>
        <dbReference type="ARBA" id="ARBA00022898"/>
    </source>
</evidence>
<dbReference type="GO" id="GO:0030632">
    <property type="term" value="P:D-alanine biosynthetic process"/>
    <property type="evidence" value="ECO:0007669"/>
    <property type="project" value="TreeGrafter"/>
</dbReference>
<dbReference type="InterPro" id="IPR029066">
    <property type="entry name" value="PLP-binding_barrel"/>
</dbReference>
<organism evidence="5">
    <name type="scientific">freshwater metagenome</name>
    <dbReference type="NCBI Taxonomy" id="449393"/>
    <lineage>
        <taxon>unclassified sequences</taxon>
        <taxon>metagenomes</taxon>
        <taxon>ecological metagenomes</taxon>
    </lineage>
</organism>
<keyword evidence="3" id="KW-0413">Isomerase</keyword>
<evidence type="ECO:0000256" key="3">
    <source>
        <dbReference type="ARBA" id="ARBA00023235"/>
    </source>
</evidence>
<dbReference type="AlphaFoldDB" id="A0A6J6DZY4"/>
<dbReference type="PANTHER" id="PTHR30511">
    <property type="entry name" value="ALANINE RACEMASE"/>
    <property type="match status" value="1"/>
</dbReference>
<sequence>MREALIRPQAIAHNVQAIRQATSAAKTLVVVKAGGYGHGAVIAARAALEGGADWLGTADVDEALELREAGITAPVLSWLFGPTDDLSVALENGIDVGVSSLGQLAQVVSQASPGTPVSPGTVARVHLKIDTGLGRSGATPDQWAALCEAAAAAEGGGKVRVVGVFSHLSGASAEADALQGAAFALACDQARATGLDPELCHISASNATSNSPELASDMVRIGIAAYGVPVAGRFAGLGLRPAMRFSGQVVLTKRVSSGHGVGYGHTYRTTGEATLALVPLGYADGVPRHASSAGPVVIGGRRFSVSGRVSMDQFSVDVGDHGVREGDWCVLWGDPAEGHPSVEEWAEAAGTIGYEMITRVGPRVPRVIER</sequence>
<evidence type="ECO:0000313" key="5">
    <source>
        <dbReference type="EMBL" id="CAB4569116.1"/>
    </source>
</evidence>
<dbReference type="Gene3D" id="3.20.20.10">
    <property type="entry name" value="Alanine racemase"/>
    <property type="match status" value="1"/>
</dbReference>
<feature type="domain" description="Alanine racemase C-terminal" evidence="4">
    <location>
        <begin position="242"/>
        <end position="369"/>
    </location>
</feature>
<dbReference type="Pfam" id="PF01168">
    <property type="entry name" value="Ala_racemase_N"/>
    <property type="match status" value="1"/>
</dbReference>
<proteinExistence type="inferred from homology"/>
<dbReference type="GO" id="GO:0005829">
    <property type="term" value="C:cytosol"/>
    <property type="evidence" value="ECO:0007669"/>
    <property type="project" value="TreeGrafter"/>
</dbReference>
<dbReference type="EMBL" id="CAEZTM010000020">
    <property type="protein sequence ID" value="CAB4569116.1"/>
    <property type="molecule type" value="Genomic_DNA"/>
</dbReference>
<dbReference type="InterPro" id="IPR001608">
    <property type="entry name" value="Ala_racemase_N"/>
</dbReference>
<dbReference type="FunFam" id="3.20.20.10:FF:000002">
    <property type="entry name" value="Alanine racemase"/>
    <property type="match status" value="1"/>
</dbReference>
<dbReference type="Gene3D" id="2.40.37.10">
    <property type="entry name" value="Lyase, Ornithine Decarboxylase, Chain A, domain 1"/>
    <property type="match status" value="1"/>
</dbReference>
<dbReference type="HAMAP" id="MF_01201">
    <property type="entry name" value="Ala_racemase"/>
    <property type="match status" value="1"/>
</dbReference>
<dbReference type="InterPro" id="IPR009006">
    <property type="entry name" value="Ala_racemase/Decarboxylase_C"/>
</dbReference>
<dbReference type="GO" id="GO:0008784">
    <property type="term" value="F:alanine racemase activity"/>
    <property type="evidence" value="ECO:0007669"/>
    <property type="project" value="InterPro"/>
</dbReference>
<dbReference type="PANTHER" id="PTHR30511:SF0">
    <property type="entry name" value="ALANINE RACEMASE, CATABOLIC-RELATED"/>
    <property type="match status" value="1"/>
</dbReference>
<accession>A0A6J6DZY4</accession>
<protein>
    <submittedName>
        <fullName evidence="5">Unannotated protein</fullName>
    </submittedName>
</protein>
<reference evidence="5" key="1">
    <citation type="submission" date="2020-05" db="EMBL/GenBank/DDBJ databases">
        <authorList>
            <person name="Chiriac C."/>
            <person name="Salcher M."/>
            <person name="Ghai R."/>
            <person name="Kavagutti S V."/>
        </authorList>
    </citation>
    <scope>NUCLEOTIDE SEQUENCE</scope>
</reference>
<dbReference type="Pfam" id="PF00842">
    <property type="entry name" value="Ala_racemase_C"/>
    <property type="match status" value="1"/>
</dbReference>
<gene>
    <name evidence="5" type="ORF">UFOPK1684_00598</name>
</gene>
<comment type="cofactor">
    <cofactor evidence="1">
        <name>pyridoxal 5'-phosphate</name>
        <dbReference type="ChEBI" id="CHEBI:597326"/>
    </cofactor>
</comment>
<dbReference type="GO" id="GO:0030170">
    <property type="term" value="F:pyridoxal phosphate binding"/>
    <property type="evidence" value="ECO:0007669"/>
    <property type="project" value="TreeGrafter"/>
</dbReference>
<keyword evidence="2" id="KW-0663">Pyridoxal phosphate</keyword>
<dbReference type="PRINTS" id="PR00992">
    <property type="entry name" value="ALARACEMASE"/>
</dbReference>
<name>A0A6J6DZY4_9ZZZZ</name>
<dbReference type="InterPro" id="IPR011079">
    <property type="entry name" value="Ala_racemase_C"/>
</dbReference>
<dbReference type="GO" id="GO:0009252">
    <property type="term" value="P:peptidoglycan biosynthetic process"/>
    <property type="evidence" value="ECO:0007669"/>
    <property type="project" value="TreeGrafter"/>
</dbReference>
<dbReference type="SUPFAM" id="SSF50621">
    <property type="entry name" value="Alanine racemase C-terminal domain-like"/>
    <property type="match status" value="1"/>
</dbReference>
<dbReference type="SUPFAM" id="SSF51419">
    <property type="entry name" value="PLP-binding barrel"/>
    <property type="match status" value="1"/>
</dbReference>
<evidence type="ECO:0000259" key="4">
    <source>
        <dbReference type="SMART" id="SM01005"/>
    </source>
</evidence>